<protein>
    <submittedName>
        <fullName evidence="2">Uncharacterized protein</fullName>
    </submittedName>
</protein>
<dbReference type="GeneID" id="62227969"/>
<dbReference type="EMBL" id="RCSX01000002">
    <property type="protein sequence ID" value="KAF7938858.1"/>
    <property type="molecule type" value="Genomic_DNA"/>
</dbReference>
<reference evidence="2 3" key="1">
    <citation type="journal article" date="2020" name="Genome Biol. Evol.">
        <title>Comparative genomics of Sclerotiniaceae.</title>
        <authorList>
            <person name="Valero Jimenez C.A."/>
            <person name="Steentjes M."/>
            <person name="Scholten O.E."/>
            <person name="Van Kan J.A.L."/>
        </authorList>
    </citation>
    <scope>NUCLEOTIDE SEQUENCE [LARGE SCALE GENOMIC DNA]</scope>
    <source>
        <strain evidence="2 3">B1</strain>
    </source>
</reference>
<feature type="region of interest" description="Disordered" evidence="1">
    <location>
        <begin position="128"/>
        <end position="215"/>
    </location>
</feature>
<evidence type="ECO:0000313" key="3">
    <source>
        <dbReference type="Proteomes" id="UP000783213"/>
    </source>
</evidence>
<evidence type="ECO:0000256" key="1">
    <source>
        <dbReference type="SAM" id="MobiDB-lite"/>
    </source>
</evidence>
<dbReference type="RefSeq" id="XP_038815079.1">
    <property type="nucleotide sequence ID" value="XM_038948813.1"/>
</dbReference>
<dbReference type="Proteomes" id="UP000783213">
    <property type="component" value="Unassembled WGS sequence"/>
</dbReference>
<feature type="compositionally biased region" description="Basic and acidic residues" evidence="1">
    <location>
        <begin position="196"/>
        <end position="207"/>
    </location>
</feature>
<name>A0ABQ7J0T2_9HELO</name>
<evidence type="ECO:0000313" key="2">
    <source>
        <dbReference type="EMBL" id="KAF7938858.1"/>
    </source>
</evidence>
<comment type="caution">
    <text evidence="2">The sequence shown here is derived from an EMBL/GenBank/DDBJ whole genome shotgun (WGS) entry which is preliminary data.</text>
</comment>
<feature type="compositionally biased region" description="Basic and acidic residues" evidence="1">
    <location>
        <begin position="145"/>
        <end position="172"/>
    </location>
</feature>
<keyword evidence="3" id="KW-1185">Reference proteome</keyword>
<sequence length="215" mass="24068">MLRTRALRFPAPGTGCAAEDLDTLSRFGYGGSGSVKAGEGIWGGSLTPSPHFAASINRSHFSKHWEEYEVDINQPAIPCIWWEKNITILEDGVLLREYEDLYERSKEKGGPQFTPSTFLAQIFHTINTSIPPSKKRGGKNNPPNDDNHSIDISELYERGRQDLERSRQDLARSKRRSAHSRDEAATKPKMLNSAADRNHAVLPKRDPPPPSLHVN</sequence>
<organism evidence="2 3">
    <name type="scientific">Botrytis deweyae</name>
    <dbReference type="NCBI Taxonomy" id="2478750"/>
    <lineage>
        <taxon>Eukaryota</taxon>
        <taxon>Fungi</taxon>
        <taxon>Dikarya</taxon>
        <taxon>Ascomycota</taxon>
        <taxon>Pezizomycotina</taxon>
        <taxon>Leotiomycetes</taxon>
        <taxon>Helotiales</taxon>
        <taxon>Sclerotiniaceae</taxon>
        <taxon>Botrytis</taxon>
    </lineage>
</organism>
<gene>
    <name evidence="2" type="ORF">EAE98_001195</name>
</gene>
<proteinExistence type="predicted"/>
<accession>A0ABQ7J0T2</accession>